<dbReference type="InterPro" id="IPR013022">
    <property type="entry name" value="Xyl_isomerase-like_TIM-brl"/>
</dbReference>
<dbReference type="GO" id="GO:0016853">
    <property type="term" value="F:isomerase activity"/>
    <property type="evidence" value="ECO:0007669"/>
    <property type="project" value="UniProtKB-KW"/>
</dbReference>
<protein>
    <submittedName>
        <fullName evidence="2">Sugar phosphate isomerase/epimerase</fullName>
    </submittedName>
</protein>
<dbReference type="InterPro" id="IPR036237">
    <property type="entry name" value="Xyl_isomerase-like_sf"/>
</dbReference>
<dbReference type="PANTHER" id="PTHR12110">
    <property type="entry name" value="HYDROXYPYRUVATE ISOMERASE"/>
    <property type="match status" value="1"/>
</dbReference>
<dbReference type="Proteomes" id="UP000366051">
    <property type="component" value="Chromosome"/>
</dbReference>
<dbReference type="InterPro" id="IPR050312">
    <property type="entry name" value="IolE/XylAMocC-like"/>
</dbReference>
<dbReference type="SUPFAM" id="SSF51658">
    <property type="entry name" value="Xylose isomerase-like"/>
    <property type="match status" value="1"/>
</dbReference>
<dbReference type="Gene3D" id="3.20.20.150">
    <property type="entry name" value="Divalent-metal-dependent TIM barrel enzymes"/>
    <property type="match status" value="1"/>
</dbReference>
<keyword evidence="2" id="KW-0413">Isomerase</keyword>
<keyword evidence="3" id="KW-1185">Reference proteome</keyword>
<feature type="domain" description="Xylose isomerase-like TIM barrel" evidence="1">
    <location>
        <begin position="30"/>
        <end position="254"/>
    </location>
</feature>
<dbReference type="RefSeq" id="WP_162007932.1">
    <property type="nucleotide sequence ID" value="NZ_CP045875.1"/>
</dbReference>
<sequence length="268" mass="30275">MVLKRKRIFVSTLSLRDKEDLKKCMDEEIGIEIFAERPCWRDPESDFEQTKEWLRHYKGPRSLHAPFYDLNLASENHPAIREISLDTYKDFLQIAVELQCDHVTIHPNASSTQIFDTTLARQRIKQALSLLAGKAHRLGIPLAIENIGHGDGEIFGQEAYIALLQEQVAAQALLDVGHAHINGWDIPSVIRRLGTKLAGLHLHDNDGHSDLHLPIGKGTIEWEPIWQALAESTASPALILEYNNAVPVEVILEAVYRLRKLPFFDGES</sequence>
<evidence type="ECO:0000313" key="2">
    <source>
        <dbReference type="EMBL" id="QGG47597.1"/>
    </source>
</evidence>
<proteinExistence type="predicted"/>
<dbReference type="PANTHER" id="PTHR12110:SF21">
    <property type="entry name" value="XYLOSE ISOMERASE-LIKE TIM BARREL DOMAIN-CONTAINING PROTEIN"/>
    <property type="match status" value="1"/>
</dbReference>
<dbReference type="EMBL" id="CP045875">
    <property type="protein sequence ID" value="QGG47597.1"/>
    <property type="molecule type" value="Genomic_DNA"/>
</dbReference>
<accession>A0A5Q2MY91</accession>
<dbReference type="AlphaFoldDB" id="A0A5Q2MY91"/>
<organism evidence="2 3">
    <name type="scientific">Heliorestis convoluta</name>
    <dbReference type="NCBI Taxonomy" id="356322"/>
    <lineage>
        <taxon>Bacteria</taxon>
        <taxon>Bacillati</taxon>
        <taxon>Bacillota</taxon>
        <taxon>Clostridia</taxon>
        <taxon>Eubacteriales</taxon>
        <taxon>Heliobacteriaceae</taxon>
        <taxon>Heliorestis</taxon>
    </lineage>
</organism>
<gene>
    <name evidence="2" type="ORF">FTV88_1450</name>
</gene>
<dbReference type="Pfam" id="PF01261">
    <property type="entry name" value="AP_endonuc_2"/>
    <property type="match status" value="1"/>
</dbReference>
<reference evidence="3" key="1">
    <citation type="submission" date="2019-11" db="EMBL/GenBank/DDBJ databases">
        <title>Genome sequence of Heliorestis convoluta strain HH, an alkaliphilic and minimalistic phototrophic bacterium from a soda lake in Egypt.</title>
        <authorList>
            <person name="Dewey E.D."/>
            <person name="Stokes L.M."/>
            <person name="Burchell B.M."/>
            <person name="Shaffer K.N."/>
            <person name="Huntington A.M."/>
            <person name="Baker J.M."/>
            <person name="Nadendla S."/>
            <person name="Giglio M.G."/>
            <person name="Touchman J.W."/>
            <person name="Blankenship R.E."/>
            <person name="Madigan M.T."/>
            <person name="Sattley W.M."/>
        </authorList>
    </citation>
    <scope>NUCLEOTIDE SEQUENCE [LARGE SCALE GENOMIC DNA]</scope>
    <source>
        <strain evidence="3">HH</strain>
    </source>
</reference>
<name>A0A5Q2MY91_9FIRM</name>
<dbReference type="KEGG" id="hcv:FTV88_1450"/>
<evidence type="ECO:0000313" key="3">
    <source>
        <dbReference type="Proteomes" id="UP000366051"/>
    </source>
</evidence>
<evidence type="ECO:0000259" key="1">
    <source>
        <dbReference type="Pfam" id="PF01261"/>
    </source>
</evidence>